<proteinExistence type="predicted"/>
<dbReference type="Gene3D" id="1.10.238.150">
    <property type="entry name" value="Formin, FH3 diaphanous domain"/>
    <property type="match status" value="1"/>
</dbReference>
<dbReference type="Pfam" id="PF02181">
    <property type="entry name" value="FH2"/>
    <property type="match status" value="1"/>
</dbReference>
<dbReference type="Gene3D" id="1.25.10.10">
    <property type="entry name" value="Leucine-rich Repeat Variant"/>
    <property type="match status" value="1"/>
</dbReference>
<dbReference type="SUPFAM" id="SSF101447">
    <property type="entry name" value="Formin homology 2 domain (FH2 domain)"/>
    <property type="match status" value="1"/>
</dbReference>
<feature type="compositionally biased region" description="Basic and acidic residues" evidence="1">
    <location>
        <begin position="435"/>
        <end position="449"/>
    </location>
</feature>
<keyword evidence="5" id="KW-1185">Reference proteome</keyword>
<comment type="caution">
    <text evidence="4">The sequence shown here is derived from an EMBL/GenBank/DDBJ whole genome shotgun (WGS) entry which is preliminary data.</text>
</comment>
<dbReference type="InterPro" id="IPR015425">
    <property type="entry name" value="FH2_Formin"/>
</dbReference>
<accession>A0ABD3X1W7</accession>
<protein>
    <recommendedName>
        <fullName evidence="6">Inverted formin-2</fullName>
    </recommendedName>
</protein>
<gene>
    <name evidence="4" type="ORF">ACJMK2_032478</name>
</gene>
<name>A0ABD3X1W7_SINWO</name>
<dbReference type="InterPro" id="IPR042201">
    <property type="entry name" value="FH2_Formin_sf"/>
</dbReference>
<dbReference type="SUPFAM" id="SSF48371">
    <property type="entry name" value="ARM repeat"/>
    <property type="match status" value="1"/>
</dbReference>
<feature type="region of interest" description="Disordered" evidence="1">
    <location>
        <begin position="1063"/>
        <end position="1150"/>
    </location>
</feature>
<evidence type="ECO:0000313" key="4">
    <source>
        <dbReference type="EMBL" id="KAL3880229.1"/>
    </source>
</evidence>
<dbReference type="SMART" id="SM01139">
    <property type="entry name" value="Drf_FH3"/>
    <property type="match status" value="1"/>
</dbReference>
<dbReference type="SMART" id="SM00498">
    <property type="entry name" value="FH2"/>
    <property type="match status" value="1"/>
</dbReference>
<dbReference type="PANTHER" id="PTHR46345">
    <property type="entry name" value="INVERTED FORMIN-2"/>
    <property type="match status" value="1"/>
</dbReference>
<feature type="compositionally biased region" description="Polar residues" evidence="1">
    <location>
        <begin position="451"/>
        <end position="468"/>
    </location>
</feature>
<dbReference type="PANTHER" id="PTHR46345:SF8">
    <property type="entry name" value="FORMIN 3, ISOFORM B"/>
    <property type="match status" value="1"/>
</dbReference>
<dbReference type="Pfam" id="PF06371">
    <property type="entry name" value="Drf_GBD"/>
    <property type="match status" value="1"/>
</dbReference>
<evidence type="ECO:0008006" key="6">
    <source>
        <dbReference type="Google" id="ProtNLM"/>
    </source>
</evidence>
<dbReference type="PROSITE" id="PS51444">
    <property type="entry name" value="FH2"/>
    <property type="match status" value="1"/>
</dbReference>
<feature type="compositionally biased region" description="Basic and acidic residues" evidence="1">
    <location>
        <begin position="1354"/>
        <end position="1368"/>
    </location>
</feature>
<dbReference type="PROSITE" id="PS51232">
    <property type="entry name" value="GBD_FH3"/>
    <property type="match status" value="1"/>
</dbReference>
<feature type="region of interest" description="Disordered" evidence="1">
    <location>
        <begin position="1354"/>
        <end position="1375"/>
    </location>
</feature>
<reference evidence="4 5" key="1">
    <citation type="submission" date="2024-11" db="EMBL/GenBank/DDBJ databases">
        <title>Chromosome-level genome assembly of the freshwater bivalve Anodonta woodiana.</title>
        <authorList>
            <person name="Chen X."/>
        </authorList>
    </citation>
    <scope>NUCLEOTIDE SEQUENCE [LARGE SCALE GENOMIC DNA]</scope>
    <source>
        <strain evidence="4">MN2024</strain>
        <tissue evidence="4">Gills</tissue>
    </source>
</reference>
<dbReference type="Proteomes" id="UP001634394">
    <property type="component" value="Unassembled WGS sequence"/>
</dbReference>
<evidence type="ECO:0000259" key="2">
    <source>
        <dbReference type="PROSITE" id="PS51232"/>
    </source>
</evidence>
<feature type="region of interest" description="Disordered" evidence="1">
    <location>
        <begin position="435"/>
        <end position="475"/>
    </location>
</feature>
<dbReference type="InterPro" id="IPR011989">
    <property type="entry name" value="ARM-like"/>
</dbReference>
<evidence type="ECO:0000256" key="1">
    <source>
        <dbReference type="SAM" id="MobiDB-lite"/>
    </source>
</evidence>
<dbReference type="Gene3D" id="1.20.58.2220">
    <property type="entry name" value="Formin, FH2 domain"/>
    <property type="match status" value="1"/>
</dbReference>
<evidence type="ECO:0000259" key="3">
    <source>
        <dbReference type="PROSITE" id="PS51444"/>
    </source>
</evidence>
<organism evidence="4 5">
    <name type="scientific">Sinanodonta woodiana</name>
    <name type="common">Chinese pond mussel</name>
    <name type="synonym">Anodonta woodiana</name>
    <dbReference type="NCBI Taxonomy" id="1069815"/>
    <lineage>
        <taxon>Eukaryota</taxon>
        <taxon>Metazoa</taxon>
        <taxon>Spiralia</taxon>
        <taxon>Lophotrochozoa</taxon>
        <taxon>Mollusca</taxon>
        <taxon>Bivalvia</taxon>
        <taxon>Autobranchia</taxon>
        <taxon>Heteroconchia</taxon>
        <taxon>Palaeoheterodonta</taxon>
        <taxon>Unionida</taxon>
        <taxon>Unionoidea</taxon>
        <taxon>Unionidae</taxon>
        <taxon>Unioninae</taxon>
        <taxon>Sinanodonta</taxon>
    </lineage>
</organism>
<dbReference type="InterPro" id="IPR010472">
    <property type="entry name" value="FH3_dom"/>
</dbReference>
<evidence type="ECO:0000313" key="5">
    <source>
        <dbReference type="Proteomes" id="UP001634394"/>
    </source>
</evidence>
<feature type="domain" description="FH2" evidence="3">
    <location>
        <begin position="573"/>
        <end position="953"/>
    </location>
</feature>
<dbReference type="SMART" id="SM01140">
    <property type="entry name" value="Drf_GBD"/>
    <property type="match status" value="1"/>
</dbReference>
<feature type="compositionally biased region" description="Basic and acidic residues" evidence="1">
    <location>
        <begin position="1138"/>
        <end position="1149"/>
    </location>
</feature>
<dbReference type="Pfam" id="PF06367">
    <property type="entry name" value="Drf_FH3"/>
    <property type="match status" value="1"/>
</dbReference>
<dbReference type="EMBL" id="JBJQND010000004">
    <property type="protein sequence ID" value="KAL3880229.1"/>
    <property type="molecule type" value="Genomic_DNA"/>
</dbReference>
<dbReference type="InterPro" id="IPR010473">
    <property type="entry name" value="GTPase-bd"/>
</dbReference>
<dbReference type="InterPro" id="IPR014768">
    <property type="entry name" value="GBD/FH3_dom"/>
</dbReference>
<sequence>MIMMATETRQMTDVVNNTTMELQQDLAKSTPEQCVALTHSVPSVQMYYALRMKLERCGEAWLQSFLNLGGLESLLNSLDQLTGRGFTSFLDAILQLDCISCVRAVLNSNVGLDFMINSEGDIKKFAIALNTNNMLPKKHVFEILSALCAYSNNGYRQVLDALSYVKKEADLLHRFSIIVNELKVAESPQHQTSVLTLINCIINCTPEIMERIRIRNEFICLKLLDVLNFMRREEPDQNLIMQLEVFHERKIADEEAINIEHNVDLNSPQDLIDQIQNRVFGSSKMACLINILQDLLAVETVYPTNSEYLWQTLDCIVHHIVHTCDVARLDDLQSDLHKLPDQVYLGLKCVHSYRQLGDSGVSGCSANSNCCQNHSNLSQKKTSCQNQLNVGQTKSSVGQKQCSERQYLSNIFENYKEASTFVSCVHQNDLSKDKTVPRFSQSDHEKPQSELKPSQNISHSSQNETGNRQLAPVKAKSSQDMCNAVNIVSNIGKEKTIVCNQNNSSSHLSQCSTYDIVSINDPGLVGLQNTLKIRSGPKIVDYTLYDNIDYIDSGTDEGSELLAVGKHSNAVVMQPVPAPLCKMQDLKWVILSEDKIAGQYKCLWQTKAVNGHRLIPDFHRLEALFQVNTTDPPVEEVILLPSSTRLNINLFLNRLDNGAEDLVNSLEDGEAAHLTLPLLQYLTQILPSQEEVTMIQLYQGHRLKLGMAEQFILLLGDIPDYPILIEGHLTRAEFKSTISKFQASLVSMTEASKLIINSTELRNFLQLILSAGNFLNYGNFKGNCTGFKLSSLERLASVRSRSPYRTLLHHLVQLSEDQDKDALKFAKDISTLEKAAKCSVEELKTDISKLNCKLKHFVKKLSSSHSKIRLLFDSFVEAVKLELKSFHVSISEMMNLTDQLAQYFCEDPTTFNLQECFKYLLNFCKQIKRCQIDNATCVQQHQQAKERGDNFKRQVRNKVLILKFGKEAGASSSMMEENRMLEKILEHLHKGNFQPMARSEATTPDIDLHPLEVSSIACVGSPYAVRVSAETGLGKSTYPETPELEDVGDNPGKRIMKMVRSSTQKISSIIPRVDPLNPQSFKLKLPPNTTDTPKRPDVGKSTRGYLPLTVSKSVQSRLPLPTSEKKPGSLHSTKASTKGREENSKEEQKPVFAVPQKQLFPAKLEKDNQCADNNDKFSKTKRELFSSTQDYSPLRLHRTHSDLAEVLCVERKLSRYEENKNQNAAELGLAAPLAKPESCSSIHPLNLETRGRILQIDPSENVCQLQQGPVVKLPGPKIQKKSDKRSTVGGFFSKISRAVLKPKNSSSDDEVTIVTGMKTLPKSTEFTGHSKKSSIEDDKENIAAEDRVIKMTDEVQTERDHKHIKPESTSKMSHFFRGGVIRSSRFKGKKYVKLQQKNT</sequence>
<dbReference type="InterPro" id="IPR016024">
    <property type="entry name" value="ARM-type_fold"/>
</dbReference>
<feature type="domain" description="GBD/FH3" evidence="2">
    <location>
        <begin position="1"/>
        <end position="328"/>
    </location>
</feature>